<name>A0ABM0UT55_CAMSA</name>
<organism evidence="2 3">
    <name type="scientific">Camelina sativa</name>
    <name type="common">False flax</name>
    <name type="synonym">Myagrum sativum</name>
    <dbReference type="NCBI Taxonomy" id="90675"/>
    <lineage>
        <taxon>Eukaryota</taxon>
        <taxon>Viridiplantae</taxon>
        <taxon>Streptophyta</taxon>
        <taxon>Embryophyta</taxon>
        <taxon>Tracheophyta</taxon>
        <taxon>Spermatophyta</taxon>
        <taxon>Magnoliopsida</taxon>
        <taxon>eudicotyledons</taxon>
        <taxon>Gunneridae</taxon>
        <taxon>Pentapetalae</taxon>
        <taxon>rosids</taxon>
        <taxon>malvids</taxon>
        <taxon>Brassicales</taxon>
        <taxon>Brassicaceae</taxon>
        <taxon>Camelineae</taxon>
        <taxon>Camelina</taxon>
    </lineage>
</organism>
<dbReference type="Proteomes" id="UP000694864">
    <property type="component" value="Chromosome 11"/>
</dbReference>
<reference evidence="2" key="1">
    <citation type="journal article" date="2014" name="Nat. Commun.">
        <title>The emerging biofuel crop Camelina sativa retains a highly undifferentiated hexaploid genome structure.</title>
        <authorList>
            <person name="Kagale S."/>
            <person name="Koh C."/>
            <person name="Nixon J."/>
            <person name="Bollina V."/>
            <person name="Clarke W.E."/>
            <person name="Tuteja R."/>
            <person name="Spillane C."/>
            <person name="Robinson S.J."/>
            <person name="Links M.G."/>
            <person name="Clarke C."/>
            <person name="Higgins E.E."/>
            <person name="Huebert T."/>
            <person name="Sharpe A.G."/>
            <person name="Parkin I.A."/>
        </authorList>
    </citation>
    <scope>NUCLEOTIDE SEQUENCE [LARGE SCALE GENOMIC DNA]</scope>
    <source>
        <strain evidence="2">cv. DH55</strain>
    </source>
</reference>
<accession>A0ABM0UT55</accession>
<keyword evidence="1" id="KW-0472">Membrane</keyword>
<evidence type="ECO:0000313" key="2">
    <source>
        <dbReference type="Proteomes" id="UP000694864"/>
    </source>
</evidence>
<feature type="transmembrane region" description="Helical" evidence="1">
    <location>
        <begin position="94"/>
        <end position="113"/>
    </location>
</feature>
<evidence type="ECO:0000256" key="1">
    <source>
        <dbReference type="SAM" id="Phobius"/>
    </source>
</evidence>
<dbReference type="GeneID" id="104728655"/>
<gene>
    <name evidence="3" type="primary">LOC104728655</name>
</gene>
<proteinExistence type="predicted"/>
<protein>
    <submittedName>
        <fullName evidence="3">Uncharacterized protein LOC104728655</fullName>
    </submittedName>
</protein>
<keyword evidence="1" id="KW-0812">Transmembrane</keyword>
<sequence length="115" mass="13042">MMSQSPGSDANSSWIWGPLCCNCGKATTLAKSWTNENPGRKFVKCVVHGFVKWADEEKPYGWQKDLANKHEEEKKKLESEVMADSERAKMLRQFIFLSWGGFIVVIAMILVMGKI</sequence>
<keyword evidence="1" id="KW-1133">Transmembrane helix</keyword>
<keyword evidence="2" id="KW-1185">Reference proteome</keyword>
<dbReference type="PANTHER" id="PTHR33248">
    <property type="entry name" value="ZINC ION-BINDING PROTEIN"/>
    <property type="match status" value="1"/>
</dbReference>
<evidence type="ECO:0000313" key="3">
    <source>
        <dbReference type="RefSeq" id="XP_010445911.1"/>
    </source>
</evidence>
<dbReference type="RefSeq" id="XP_010445911.1">
    <property type="nucleotide sequence ID" value="XM_010447609.1"/>
</dbReference>
<reference evidence="3" key="2">
    <citation type="submission" date="2025-08" db="UniProtKB">
        <authorList>
            <consortium name="RefSeq"/>
        </authorList>
    </citation>
    <scope>IDENTIFICATION</scope>
    <source>
        <tissue evidence="3">Leaf</tissue>
    </source>
</reference>